<dbReference type="Gene3D" id="1.25.40.10">
    <property type="entry name" value="Tetratricopeptide repeat domain"/>
    <property type="match status" value="1"/>
</dbReference>
<gene>
    <name evidence="1" type="ORF">METZ01_LOCUS376752</name>
</gene>
<name>A0A382TR06_9ZZZZ</name>
<proteinExistence type="predicted"/>
<protein>
    <submittedName>
        <fullName evidence="1">Uncharacterized protein</fullName>
    </submittedName>
</protein>
<dbReference type="SUPFAM" id="SSF48452">
    <property type="entry name" value="TPR-like"/>
    <property type="match status" value="1"/>
</dbReference>
<dbReference type="InterPro" id="IPR011990">
    <property type="entry name" value="TPR-like_helical_dom_sf"/>
</dbReference>
<dbReference type="EMBL" id="UINC01138141">
    <property type="protein sequence ID" value="SVD23898.1"/>
    <property type="molecule type" value="Genomic_DNA"/>
</dbReference>
<evidence type="ECO:0000313" key="1">
    <source>
        <dbReference type="EMBL" id="SVD23898.1"/>
    </source>
</evidence>
<sequence>EGALWERAEAHYESKKLGDAMGDIHKLLALNPGNQKARKFKALILEKLDTKEWN</sequence>
<reference evidence="1" key="1">
    <citation type="submission" date="2018-05" db="EMBL/GenBank/DDBJ databases">
        <authorList>
            <person name="Lanie J.A."/>
            <person name="Ng W.-L."/>
            <person name="Kazmierczak K.M."/>
            <person name="Andrzejewski T.M."/>
            <person name="Davidsen T.M."/>
            <person name="Wayne K.J."/>
            <person name="Tettelin H."/>
            <person name="Glass J.I."/>
            <person name="Rusch D."/>
            <person name="Podicherti R."/>
            <person name="Tsui H.-C.T."/>
            <person name="Winkler M.E."/>
        </authorList>
    </citation>
    <scope>NUCLEOTIDE SEQUENCE</scope>
</reference>
<feature type="non-terminal residue" evidence="1">
    <location>
        <position position="1"/>
    </location>
</feature>
<accession>A0A382TR06</accession>
<dbReference type="AlphaFoldDB" id="A0A382TR06"/>
<organism evidence="1">
    <name type="scientific">marine metagenome</name>
    <dbReference type="NCBI Taxonomy" id="408172"/>
    <lineage>
        <taxon>unclassified sequences</taxon>
        <taxon>metagenomes</taxon>
        <taxon>ecological metagenomes</taxon>
    </lineage>
</organism>